<feature type="compositionally biased region" description="Basic residues" evidence="2">
    <location>
        <begin position="154"/>
        <end position="164"/>
    </location>
</feature>
<dbReference type="SUPFAM" id="SSF48403">
    <property type="entry name" value="Ankyrin repeat"/>
    <property type="match status" value="1"/>
</dbReference>
<dbReference type="Proteomes" id="UP000472274">
    <property type="component" value="Unplaced"/>
</dbReference>
<evidence type="ECO:0000313" key="3">
    <source>
        <dbReference type="Ensembl" id="ENSTMTP00000007845.1"/>
    </source>
</evidence>
<keyword evidence="1" id="KW-0040">ANK repeat</keyword>
<gene>
    <name evidence="3" type="primary">NFKBIB</name>
</gene>
<dbReference type="Pfam" id="PF00023">
    <property type="entry name" value="Ank"/>
    <property type="match status" value="1"/>
</dbReference>
<evidence type="ECO:0000313" key="4">
    <source>
        <dbReference type="Proteomes" id="UP000472274"/>
    </source>
</evidence>
<dbReference type="InterPro" id="IPR002110">
    <property type="entry name" value="Ankyrin_rpt"/>
</dbReference>
<dbReference type="SMART" id="SM00248">
    <property type="entry name" value="ANK"/>
    <property type="match status" value="6"/>
</dbReference>
<dbReference type="PANTHER" id="PTHR47303">
    <property type="match status" value="1"/>
</dbReference>
<dbReference type="PROSITE" id="PS50088">
    <property type="entry name" value="ANK_REPEAT"/>
    <property type="match status" value="4"/>
</dbReference>
<dbReference type="InParanoid" id="A0A674IG84"/>
<dbReference type="GO" id="GO:0071222">
    <property type="term" value="P:cellular response to lipopolysaccharide"/>
    <property type="evidence" value="ECO:0007669"/>
    <property type="project" value="TreeGrafter"/>
</dbReference>
<feature type="compositionally biased region" description="Pro residues" evidence="2">
    <location>
        <begin position="1"/>
        <end position="12"/>
    </location>
</feature>
<evidence type="ECO:0000256" key="2">
    <source>
        <dbReference type="SAM" id="MobiDB-lite"/>
    </source>
</evidence>
<reference evidence="3" key="2">
    <citation type="submission" date="2025-09" db="UniProtKB">
        <authorList>
            <consortium name="Ensembl"/>
        </authorList>
    </citation>
    <scope>IDENTIFICATION</scope>
</reference>
<dbReference type="GeneTree" id="ENSGT00940000161595"/>
<feature type="region of interest" description="Disordered" evidence="2">
    <location>
        <begin position="1"/>
        <end position="252"/>
    </location>
</feature>
<dbReference type="PANTHER" id="PTHR47303:SF1">
    <property type="entry name" value="NF-KAPPA-B INHIBITOR BETA"/>
    <property type="match status" value="1"/>
</dbReference>
<keyword evidence="4" id="KW-1185">Reference proteome</keyword>
<dbReference type="PROSITE" id="PS50297">
    <property type="entry name" value="ANK_REP_REGION"/>
    <property type="match status" value="3"/>
</dbReference>
<feature type="repeat" description="ANK" evidence="1">
    <location>
        <begin position="457"/>
        <end position="489"/>
    </location>
</feature>
<feature type="repeat" description="ANK" evidence="1">
    <location>
        <begin position="345"/>
        <end position="377"/>
    </location>
</feature>
<feature type="compositionally biased region" description="Pro residues" evidence="2">
    <location>
        <begin position="105"/>
        <end position="117"/>
    </location>
</feature>
<dbReference type="PRINTS" id="PR01415">
    <property type="entry name" value="ANKYRIN"/>
</dbReference>
<feature type="compositionally biased region" description="Low complexity" evidence="2">
    <location>
        <begin position="190"/>
        <end position="204"/>
    </location>
</feature>
<feature type="compositionally biased region" description="Pro residues" evidence="2">
    <location>
        <begin position="34"/>
        <end position="43"/>
    </location>
</feature>
<feature type="compositionally biased region" description="Low complexity" evidence="2">
    <location>
        <begin position="13"/>
        <end position="23"/>
    </location>
</feature>
<feature type="repeat" description="ANK" evidence="1">
    <location>
        <begin position="309"/>
        <end position="341"/>
    </location>
</feature>
<organism evidence="3 4">
    <name type="scientific">Terrapene triunguis</name>
    <name type="common">Three-toed box turtle</name>
    <dbReference type="NCBI Taxonomy" id="2587831"/>
    <lineage>
        <taxon>Eukaryota</taxon>
        <taxon>Metazoa</taxon>
        <taxon>Chordata</taxon>
        <taxon>Craniata</taxon>
        <taxon>Vertebrata</taxon>
        <taxon>Euteleostomi</taxon>
        <taxon>Archelosauria</taxon>
        <taxon>Testudinata</taxon>
        <taxon>Testudines</taxon>
        <taxon>Cryptodira</taxon>
        <taxon>Durocryptodira</taxon>
        <taxon>Testudinoidea</taxon>
        <taxon>Emydidae</taxon>
        <taxon>Terrapene</taxon>
    </lineage>
</organism>
<feature type="repeat" description="ANK" evidence="1">
    <location>
        <begin position="423"/>
        <end position="455"/>
    </location>
</feature>
<evidence type="ECO:0000256" key="1">
    <source>
        <dbReference type="PROSITE-ProRule" id="PRU00023"/>
    </source>
</evidence>
<dbReference type="Gene3D" id="1.25.40.20">
    <property type="entry name" value="Ankyrin repeat-containing domain"/>
    <property type="match status" value="1"/>
</dbReference>
<dbReference type="Ensembl" id="ENSTMTT00000008104.1">
    <property type="protein sequence ID" value="ENSTMTP00000007845.1"/>
    <property type="gene ID" value="ENSTMTG00000005722.1"/>
</dbReference>
<dbReference type="Pfam" id="PF12796">
    <property type="entry name" value="Ank_2"/>
    <property type="match status" value="1"/>
</dbReference>
<sequence>MPRAPPLFPACPAPSSTTPSVPRAPHRHSQHAPRPAPPLPACPAPSSTTPSMPRAQDHNSQRAARPAPIPSVPRAQHHNSQRAPRPALTEVPSMPRAQHHNSQPAPRPAPPPVPGVPRGPQEPAADWLGRWGIPRAPNSAPWAQPEPAAPARAWQRRPASRRVRAGPAAMAEPGPGEAKRPEAGEDWCDSGLGSLSEGQLSQIQDGLGAPQEKPPQPPAAVPVTSDPCPGGRPVTSDPSGPKTPDSERLDSALGEDEAGWGAAVGQAVGAITQGVEAVRLGEPASRAGETPAVAPEAWLHHVLGFVTEDGDTALHLAVIHEHEAFLDSILQYTAGTEYLDLQNDLGQTALHIAVILGASNFVRKLMAAGAGLCVQERAGHTALHLACREGWRDCAQWLLAALSGHRPGEGTDACAQLDCTNYDGYTPLHVAVLRKDLEVVKLLVGAGADLNKAELSCGRSPLHLAVESQSPEVVECLLRAGADPRARMYVGYTPIYSAVHRPSQKILQLLREFGSEEPDWDSEESLADSSDEEYDDIVINSGHYKN</sequence>
<accession>A0A674IG84</accession>
<reference evidence="3" key="1">
    <citation type="submission" date="2025-08" db="UniProtKB">
        <authorList>
            <consortium name="Ensembl"/>
        </authorList>
    </citation>
    <scope>IDENTIFICATION</scope>
</reference>
<dbReference type="AlphaFoldDB" id="A0A674IG84"/>
<feature type="compositionally biased region" description="Low complexity" evidence="2">
    <location>
        <begin position="140"/>
        <end position="153"/>
    </location>
</feature>
<proteinExistence type="predicted"/>
<feature type="compositionally biased region" description="Low complexity" evidence="2">
    <location>
        <begin position="44"/>
        <end position="54"/>
    </location>
</feature>
<protein>
    <submittedName>
        <fullName evidence="3">NFKB inhibitor beta</fullName>
    </submittedName>
</protein>
<dbReference type="InterPro" id="IPR036770">
    <property type="entry name" value="Ankyrin_rpt-contain_sf"/>
</dbReference>
<name>A0A674IG84_9SAUR</name>
<feature type="compositionally biased region" description="Low complexity" evidence="2">
    <location>
        <begin position="165"/>
        <end position="176"/>
    </location>
</feature>